<evidence type="ECO:0000313" key="2">
    <source>
        <dbReference type="EMBL" id="AQQ71895.1"/>
    </source>
</evidence>
<dbReference type="EMBL" id="CP019646">
    <property type="protein sequence ID" value="AQQ71895.1"/>
    <property type="molecule type" value="Genomic_DNA"/>
</dbReference>
<sequence length="426" mass="49081" precursor="true">MNFKKLIILAGFVLSAAVFAADNTDPFELPEFFGKPQVHGFIEGRGGYRTQNDLYEKDISVMDTRLQLDIFTYNDWGDFKYKGDFWGDGVTEQGKYQTRELWFFTRPLDFLDVKLGRQVLTWGTGDLLFLNDLFPKDWQSFMIGRDTEYLKAPSDAAKFSFFSDIANLDLVYTPKFDSDNYITGDYISYWNGGLGRTAGRDAIVRADERESWFTDDEIAARLYRNINNYELALYGYWGYWKSPGGQTPAGRAYFPRLDVYGASVRGQLGEGIANAEIAYYRSADDTGGNDPLVNNSEMRYLLGYSQEIARDFNAGVQYYIEQLLEYDDYRRYLPPAAAATKRDEFRQVVTLRLTKLLMNQNLTLSMFTFYSPTDEDAYLRPNIHYKFTDNLAAEIGANVFFGNSQHTFFGQFEDNTSIYTAIRYSF</sequence>
<reference evidence="3" key="1">
    <citation type="submission" date="2017-02" db="EMBL/GenBank/DDBJ databases">
        <title>Comparative genomics and description of representatives of a novel lineage of planctomycetes thriving in anoxic sediments.</title>
        <authorList>
            <person name="Spring S."/>
            <person name="Bunk B."/>
            <person name="Sproer C."/>
        </authorList>
    </citation>
    <scope>NUCLEOTIDE SEQUENCE [LARGE SCALE GENOMIC DNA]</scope>
    <source>
        <strain evidence="3">SM-Chi-D1</strain>
    </source>
</reference>
<dbReference type="RefSeq" id="WP_146684101.1">
    <property type="nucleotide sequence ID" value="NZ_CP019646.1"/>
</dbReference>
<organism evidence="2 3">
    <name type="scientific">Limihaloglobus sulfuriphilus</name>
    <dbReference type="NCBI Taxonomy" id="1851148"/>
    <lineage>
        <taxon>Bacteria</taxon>
        <taxon>Pseudomonadati</taxon>
        <taxon>Planctomycetota</taxon>
        <taxon>Phycisphaerae</taxon>
        <taxon>Sedimentisphaerales</taxon>
        <taxon>Sedimentisphaeraceae</taxon>
        <taxon>Limihaloglobus</taxon>
    </lineage>
</organism>
<keyword evidence="1" id="KW-0732">Signal</keyword>
<evidence type="ECO:0008006" key="4">
    <source>
        <dbReference type="Google" id="ProtNLM"/>
    </source>
</evidence>
<dbReference type="STRING" id="1851148.SMSP2_02274"/>
<keyword evidence="3" id="KW-1185">Reference proteome</keyword>
<accession>A0A1Q2MGR4</accession>
<dbReference type="AlphaFoldDB" id="A0A1Q2MGR4"/>
<gene>
    <name evidence="2" type="ORF">SMSP2_02274</name>
</gene>
<dbReference type="KEGG" id="pbas:SMSP2_02274"/>
<dbReference type="OrthoDB" id="9801336at2"/>
<proteinExistence type="predicted"/>
<name>A0A1Q2MGR4_9BACT</name>
<dbReference type="Proteomes" id="UP000188181">
    <property type="component" value="Chromosome"/>
</dbReference>
<protein>
    <recommendedName>
        <fullName evidence="4">Alginate export domain-containing protein</fullName>
    </recommendedName>
</protein>
<evidence type="ECO:0000256" key="1">
    <source>
        <dbReference type="SAM" id="SignalP"/>
    </source>
</evidence>
<feature type="signal peptide" evidence="1">
    <location>
        <begin position="1"/>
        <end position="20"/>
    </location>
</feature>
<evidence type="ECO:0000313" key="3">
    <source>
        <dbReference type="Proteomes" id="UP000188181"/>
    </source>
</evidence>
<feature type="chain" id="PRO_5012388263" description="Alginate export domain-containing protein" evidence="1">
    <location>
        <begin position="21"/>
        <end position="426"/>
    </location>
</feature>